<feature type="non-terminal residue" evidence="2">
    <location>
        <position position="1"/>
    </location>
</feature>
<gene>
    <name evidence="2" type="ORF">LCGC14_2407950</name>
</gene>
<sequence length="81" mass="8979">TFVTGIRIIGAVSEWSEKALADGKVTITEAVEIAEKIGSLLGVRLELDIPGVVIKEPELDSEEEKPDPDRTKMSWERDQDQ</sequence>
<dbReference type="AlphaFoldDB" id="A0A0F9CFD3"/>
<protein>
    <submittedName>
        <fullName evidence="2">Uncharacterized protein</fullName>
    </submittedName>
</protein>
<name>A0A0F9CFD3_9ZZZZ</name>
<feature type="region of interest" description="Disordered" evidence="1">
    <location>
        <begin position="56"/>
        <end position="81"/>
    </location>
</feature>
<comment type="caution">
    <text evidence="2">The sequence shown here is derived from an EMBL/GenBank/DDBJ whole genome shotgun (WGS) entry which is preliminary data.</text>
</comment>
<organism evidence="2">
    <name type="scientific">marine sediment metagenome</name>
    <dbReference type="NCBI Taxonomy" id="412755"/>
    <lineage>
        <taxon>unclassified sequences</taxon>
        <taxon>metagenomes</taxon>
        <taxon>ecological metagenomes</taxon>
    </lineage>
</organism>
<accession>A0A0F9CFD3</accession>
<reference evidence="2" key="1">
    <citation type="journal article" date="2015" name="Nature">
        <title>Complex archaea that bridge the gap between prokaryotes and eukaryotes.</title>
        <authorList>
            <person name="Spang A."/>
            <person name="Saw J.H."/>
            <person name="Jorgensen S.L."/>
            <person name="Zaremba-Niedzwiedzka K."/>
            <person name="Martijn J."/>
            <person name="Lind A.E."/>
            <person name="van Eijk R."/>
            <person name="Schleper C."/>
            <person name="Guy L."/>
            <person name="Ettema T.J."/>
        </authorList>
    </citation>
    <scope>NUCLEOTIDE SEQUENCE</scope>
</reference>
<dbReference type="EMBL" id="LAZR01036311">
    <property type="protein sequence ID" value="KKL25177.1"/>
    <property type="molecule type" value="Genomic_DNA"/>
</dbReference>
<evidence type="ECO:0000256" key="1">
    <source>
        <dbReference type="SAM" id="MobiDB-lite"/>
    </source>
</evidence>
<feature type="compositionally biased region" description="Basic and acidic residues" evidence="1">
    <location>
        <begin position="67"/>
        <end position="81"/>
    </location>
</feature>
<proteinExistence type="predicted"/>
<evidence type="ECO:0000313" key="2">
    <source>
        <dbReference type="EMBL" id="KKL25177.1"/>
    </source>
</evidence>